<accession>A0A7W9EXM1</accession>
<proteinExistence type="inferred from homology"/>
<reference evidence="4 5" key="1">
    <citation type="submission" date="2020-08" db="EMBL/GenBank/DDBJ databases">
        <title>Genomic Encyclopedia of Type Strains, Phase IV (KMG-IV): sequencing the most valuable type-strain genomes for metagenomic binning, comparative biology and taxonomic classification.</title>
        <authorList>
            <person name="Goeker M."/>
        </authorList>
    </citation>
    <scope>NUCLEOTIDE SEQUENCE [LARGE SCALE GENOMIC DNA]</scope>
    <source>
        <strain evidence="4 5">DSM 101064</strain>
    </source>
</reference>
<dbReference type="Pfam" id="PF01774">
    <property type="entry name" value="UreD"/>
    <property type="match status" value="1"/>
</dbReference>
<comment type="similarity">
    <text evidence="1 3">Belongs to the UreD family.</text>
</comment>
<keyword evidence="5" id="KW-1185">Reference proteome</keyword>
<comment type="function">
    <text evidence="3">Required for maturation of urease via the functional incorporation of the urease nickel metallocenter.</text>
</comment>
<dbReference type="PANTHER" id="PTHR33643">
    <property type="entry name" value="UREASE ACCESSORY PROTEIN D"/>
    <property type="match status" value="1"/>
</dbReference>
<evidence type="ECO:0000313" key="4">
    <source>
        <dbReference type="EMBL" id="MBB5721838.1"/>
    </source>
</evidence>
<comment type="subunit">
    <text evidence="3">UreD, UreF and UreG form a complex that acts as a GTP-hydrolysis-dependent molecular chaperone, activating the urease apoprotein by helping to assemble the nickel containing metallocenter of UreC. The UreE protein probably delivers the nickel.</text>
</comment>
<name>A0A7W9EXM1_9RHOB</name>
<dbReference type="EMBL" id="JACIJM010000003">
    <property type="protein sequence ID" value="MBB5721838.1"/>
    <property type="molecule type" value="Genomic_DNA"/>
</dbReference>
<gene>
    <name evidence="3" type="primary">ureD</name>
    <name evidence="4" type="ORF">FHS72_001450</name>
</gene>
<dbReference type="RefSeq" id="WP_183527550.1">
    <property type="nucleotide sequence ID" value="NZ_JACIJM010000003.1"/>
</dbReference>
<dbReference type="InterPro" id="IPR002669">
    <property type="entry name" value="UreD"/>
</dbReference>
<dbReference type="GO" id="GO:0016151">
    <property type="term" value="F:nickel cation binding"/>
    <property type="evidence" value="ECO:0007669"/>
    <property type="project" value="UniProtKB-UniRule"/>
</dbReference>
<comment type="subcellular location">
    <subcellularLocation>
        <location evidence="3">Cytoplasm</location>
    </subcellularLocation>
</comment>
<dbReference type="GO" id="GO:0005737">
    <property type="term" value="C:cytoplasm"/>
    <property type="evidence" value="ECO:0007669"/>
    <property type="project" value="UniProtKB-SubCell"/>
</dbReference>
<comment type="caution">
    <text evidence="4">The sequence shown here is derived from an EMBL/GenBank/DDBJ whole genome shotgun (WGS) entry which is preliminary data.</text>
</comment>
<dbReference type="HAMAP" id="MF_01384">
    <property type="entry name" value="UreD"/>
    <property type="match status" value="1"/>
</dbReference>
<protein>
    <recommendedName>
        <fullName evidence="3">Urease accessory protein UreD</fullName>
    </recommendedName>
</protein>
<keyword evidence="2 3" id="KW-0143">Chaperone</keyword>
<evidence type="ECO:0000256" key="3">
    <source>
        <dbReference type="HAMAP-Rule" id="MF_01384"/>
    </source>
</evidence>
<keyword evidence="3" id="KW-0996">Nickel insertion</keyword>
<dbReference type="PANTHER" id="PTHR33643:SF1">
    <property type="entry name" value="UREASE ACCESSORY PROTEIN D"/>
    <property type="match status" value="1"/>
</dbReference>
<evidence type="ECO:0000256" key="1">
    <source>
        <dbReference type="ARBA" id="ARBA00007177"/>
    </source>
</evidence>
<evidence type="ECO:0000256" key="2">
    <source>
        <dbReference type="ARBA" id="ARBA00023186"/>
    </source>
</evidence>
<dbReference type="Proteomes" id="UP000535415">
    <property type="component" value="Unassembled WGS sequence"/>
</dbReference>
<keyword evidence="3" id="KW-0963">Cytoplasm</keyword>
<dbReference type="AlphaFoldDB" id="A0A7W9EXM1"/>
<organism evidence="4 5">
    <name type="scientific">Yoonia ponticola</name>
    <dbReference type="NCBI Taxonomy" id="1524255"/>
    <lineage>
        <taxon>Bacteria</taxon>
        <taxon>Pseudomonadati</taxon>
        <taxon>Pseudomonadota</taxon>
        <taxon>Alphaproteobacteria</taxon>
        <taxon>Rhodobacterales</taxon>
        <taxon>Paracoccaceae</taxon>
        <taxon>Yoonia</taxon>
    </lineage>
</organism>
<sequence length="277" mass="30368">MNQRVLLPQSTSLQRARGQLDLSVKCDANAQTRLVDLREEGSLRVIFPRTPNQSVEAVILNTAGGIAGGDHFNITAQAFENAELSFTTQAAERIYKAMDHTPGRLHTKISVAANARCNWLPQETILFDGAQLHRRLDVDLSETATFLMVEPLVFGREASGETIHNGLFHDRVRITRDGLPIYLDGVHLSGDMAATLQSEAIANGARAMANVVFHQKDAARSLSGLRDLLPVTAGASLLNDTTLVARILAPDSYELRKILLPIMTLLTDNAVPKNWRL</sequence>
<evidence type="ECO:0000313" key="5">
    <source>
        <dbReference type="Proteomes" id="UP000535415"/>
    </source>
</evidence>